<comment type="caution">
    <text evidence="2">The sequence shown here is derived from an EMBL/GenBank/DDBJ whole genome shotgun (WGS) entry which is preliminary data.</text>
</comment>
<feature type="compositionally biased region" description="Basic and acidic residues" evidence="1">
    <location>
        <begin position="424"/>
        <end position="433"/>
    </location>
</feature>
<feature type="compositionally biased region" description="Pro residues" evidence="1">
    <location>
        <begin position="25"/>
        <end position="37"/>
    </location>
</feature>
<dbReference type="EMBL" id="JAEVFJ010000037">
    <property type="protein sequence ID" value="KAH8091064.1"/>
    <property type="molecule type" value="Genomic_DNA"/>
</dbReference>
<feature type="region of interest" description="Disordered" evidence="1">
    <location>
        <begin position="1"/>
        <end position="280"/>
    </location>
</feature>
<feature type="region of interest" description="Disordered" evidence="1">
    <location>
        <begin position="297"/>
        <end position="633"/>
    </location>
</feature>
<evidence type="ECO:0000313" key="3">
    <source>
        <dbReference type="Proteomes" id="UP000813824"/>
    </source>
</evidence>
<sequence>MSDPPPKKVGSLRDRIAAFENKGPAPTPGPAPVPRPKPAGASTWQPKPRTPPESPRASVDNGERKAGMSAADAKESITKGGSLKERMAALQGRGGFDLPGGASPPPIAPKPAVERPKWKPPPVVSPPPAEDDEEVGDAPKPPSISPPQEERDEAPKIAENAEAEGGTSAEEAGEEKEVDPEEEERQRRAAIAARIARLGGARVGMTAPPIFGKKPDVKRSGSVKSKEEDAPKPSPPVEATKEEAKPEPAPEVASPPIAKVEDSEPVGTPAKVEGGSQGSSTHLDAYIVLTNDCADYFGATTEPSASSTLLPDSAASSVKSPSMPVPTVPRRAAPPRKKAAKSPAPQPVLDDGITQSPASTPLLGDDVQAQDAIEAIQESKEVEQAGTRSPELKPPVEPEAPIPQPRPTDEDTLSEAKSVEPSTDDIHEVHAESVGEAASVPTELHANAEGSEEDEVVPASKHQEPTAIEVSKTEEPEVVQEEEDEAARRKRIADRLAKSGGFNPFSGLPPPMKSPSLPPATSDAEESASSPPAPPQRRSSTRQANTEPADELPSTPALPERRLSTRRESTDSNVRPPPPPVRRASTVSTDEPLRSPVIPTSPKLDAPARKGSTASVGSEGSLPAGKLSQDGNY</sequence>
<evidence type="ECO:0000256" key="1">
    <source>
        <dbReference type="SAM" id="MobiDB-lite"/>
    </source>
</evidence>
<dbReference type="AlphaFoldDB" id="A0A8K0UHY3"/>
<feature type="compositionally biased region" description="Acidic residues" evidence="1">
    <location>
        <begin position="476"/>
        <end position="485"/>
    </location>
</feature>
<feature type="compositionally biased region" description="Pro residues" evidence="1">
    <location>
        <begin position="397"/>
        <end position="406"/>
    </location>
</feature>
<feature type="compositionally biased region" description="Low complexity" evidence="1">
    <location>
        <begin position="158"/>
        <end position="170"/>
    </location>
</feature>
<feature type="compositionally biased region" description="Basic and acidic residues" evidence="1">
    <location>
        <begin position="213"/>
        <end position="231"/>
    </location>
</feature>
<organism evidence="2 3">
    <name type="scientific">Cristinia sonorae</name>
    <dbReference type="NCBI Taxonomy" id="1940300"/>
    <lineage>
        <taxon>Eukaryota</taxon>
        <taxon>Fungi</taxon>
        <taxon>Dikarya</taxon>
        <taxon>Basidiomycota</taxon>
        <taxon>Agaricomycotina</taxon>
        <taxon>Agaricomycetes</taxon>
        <taxon>Agaricomycetidae</taxon>
        <taxon>Agaricales</taxon>
        <taxon>Pleurotineae</taxon>
        <taxon>Stephanosporaceae</taxon>
        <taxon>Cristinia</taxon>
    </lineage>
</organism>
<accession>A0A8K0UHY3</accession>
<keyword evidence="3" id="KW-1185">Reference proteome</keyword>
<feature type="compositionally biased region" description="Pro residues" evidence="1">
    <location>
        <begin position="507"/>
        <end position="518"/>
    </location>
</feature>
<feature type="compositionally biased region" description="Basic and acidic residues" evidence="1">
    <location>
        <begin position="239"/>
        <end position="248"/>
    </location>
</feature>
<feature type="compositionally biased region" description="Low complexity" evidence="1">
    <location>
        <begin position="519"/>
        <end position="543"/>
    </location>
</feature>
<evidence type="ECO:0000313" key="2">
    <source>
        <dbReference type="EMBL" id="KAH8091064.1"/>
    </source>
</evidence>
<gene>
    <name evidence="2" type="ORF">BXZ70DRAFT_493292</name>
</gene>
<feature type="compositionally biased region" description="Polar residues" evidence="1">
    <location>
        <begin position="301"/>
        <end position="320"/>
    </location>
</feature>
<proteinExistence type="predicted"/>
<feature type="compositionally biased region" description="Pro residues" evidence="1">
    <location>
        <begin position="119"/>
        <end position="128"/>
    </location>
</feature>
<protein>
    <submittedName>
        <fullName evidence="2">Uncharacterized protein</fullName>
    </submittedName>
</protein>
<dbReference type="Proteomes" id="UP000813824">
    <property type="component" value="Unassembled WGS sequence"/>
</dbReference>
<dbReference type="OrthoDB" id="2804637at2759"/>
<feature type="compositionally biased region" description="Low complexity" evidence="1">
    <location>
        <begin position="189"/>
        <end position="200"/>
    </location>
</feature>
<reference evidence="2" key="1">
    <citation type="journal article" date="2021" name="New Phytol.">
        <title>Evolutionary innovations through gain and loss of genes in the ectomycorrhizal Boletales.</title>
        <authorList>
            <person name="Wu G."/>
            <person name="Miyauchi S."/>
            <person name="Morin E."/>
            <person name="Kuo A."/>
            <person name="Drula E."/>
            <person name="Varga T."/>
            <person name="Kohler A."/>
            <person name="Feng B."/>
            <person name="Cao Y."/>
            <person name="Lipzen A."/>
            <person name="Daum C."/>
            <person name="Hundley H."/>
            <person name="Pangilinan J."/>
            <person name="Johnson J."/>
            <person name="Barry K."/>
            <person name="LaButti K."/>
            <person name="Ng V."/>
            <person name="Ahrendt S."/>
            <person name="Min B."/>
            <person name="Choi I.G."/>
            <person name="Park H."/>
            <person name="Plett J.M."/>
            <person name="Magnuson J."/>
            <person name="Spatafora J.W."/>
            <person name="Nagy L.G."/>
            <person name="Henrissat B."/>
            <person name="Grigoriev I.V."/>
            <person name="Yang Z.L."/>
            <person name="Xu J."/>
            <person name="Martin F.M."/>
        </authorList>
    </citation>
    <scope>NUCLEOTIDE SEQUENCE</scope>
    <source>
        <strain evidence="2">KKN 215</strain>
    </source>
</reference>
<name>A0A8K0UHY3_9AGAR</name>
<feature type="compositionally biased region" description="Acidic residues" evidence="1">
    <location>
        <begin position="171"/>
        <end position="183"/>
    </location>
</feature>
<feature type="compositionally biased region" description="Basic and acidic residues" evidence="1">
    <location>
        <begin position="559"/>
        <end position="570"/>
    </location>
</feature>
<feature type="compositionally biased region" description="Basic and acidic residues" evidence="1">
    <location>
        <begin position="61"/>
        <end position="87"/>
    </location>
</feature>